<reference evidence="2 3" key="1">
    <citation type="submission" date="2021-01" db="EMBL/GenBank/DDBJ databases">
        <title>Actinoplanes sp. nov. LDG1-06 isolated from lichen.</title>
        <authorList>
            <person name="Saeng-In P."/>
            <person name="Phongsopitanun W."/>
            <person name="Kanchanasin P."/>
            <person name="Yuki M."/>
            <person name="Kudo T."/>
            <person name="Ohkuma M."/>
            <person name="Tanasupawat S."/>
        </authorList>
    </citation>
    <scope>NUCLEOTIDE SEQUENCE [LARGE SCALE GENOMIC DNA]</scope>
    <source>
        <strain evidence="2 3">LDG1-06</strain>
    </source>
</reference>
<evidence type="ECO:0000313" key="3">
    <source>
        <dbReference type="Proteomes" id="UP000632138"/>
    </source>
</evidence>
<evidence type="ECO:0008006" key="4">
    <source>
        <dbReference type="Google" id="ProtNLM"/>
    </source>
</evidence>
<accession>A0ABS2A832</accession>
<evidence type="ECO:0000256" key="1">
    <source>
        <dbReference type="SAM" id="SignalP"/>
    </source>
</evidence>
<dbReference type="EMBL" id="JAENHP010000003">
    <property type="protein sequence ID" value="MBM2615997.1"/>
    <property type="molecule type" value="Genomic_DNA"/>
</dbReference>
<name>A0ABS2A832_9ACTN</name>
<feature type="chain" id="PRO_5046345769" description="Secreted protein" evidence="1">
    <location>
        <begin position="29"/>
        <end position="145"/>
    </location>
</feature>
<gene>
    <name evidence="2" type="ORF">JIG36_10560</name>
</gene>
<proteinExistence type="predicted"/>
<feature type="signal peptide" evidence="1">
    <location>
        <begin position="1"/>
        <end position="28"/>
    </location>
</feature>
<sequence length="145" mass="15188">MRSLVHRALGGVVAAGIGLGVAAAPAAAATTTNFRLSTSGVVGHGTYAQMMSNPERPVPPFRITGTLVGHSPFRCAVIQVARSGPTDGVEWDTFGRQCGPGRTNVRVQTSYLFRGVKPPVRLCGGWTVAQAARGTQCDLFRPPAE</sequence>
<keyword evidence="1" id="KW-0732">Signal</keyword>
<comment type="caution">
    <text evidence="2">The sequence shown here is derived from an EMBL/GenBank/DDBJ whole genome shotgun (WGS) entry which is preliminary data.</text>
</comment>
<dbReference type="Proteomes" id="UP000632138">
    <property type="component" value="Unassembled WGS sequence"/>
</dbReference>
<evidence type="ECO:0000313" key="2">
    <source>
        <dbReference type="EMBL" id="MBM2615997.1"/>
    </source>
</evidence>
<dbReference type="RefSeq" id="WP_203375924.1">
    <property type="nucleotide sequence ID" value="NZ_JAENHP010000003.1"/>
</dbReference>
<protein>
    <recommendedName>
        <fullName evidence="4">Secreted protein</fullName>
    </recommendedName>
</protein>
<organism evidence="2 3">
    <name type="scientific">Paractinoplanes ovalisporus</name>
    <dbReference type="NCBI Taxonomy" id="2810368"/>
    <lineage>
        <taxon>Bacteria</taxon>
        <taxon>Bacillati</taxon>
        <taxon>Actinomycetota</taxon>
        <taxon>Actinomycetes</taxon>
        <taxon>Micromonosporales</taxon>
        <taxon>Micromonosporaceae</taxon>
        <taxon>Paractinoplanes</taxon>
    </lineage>
</organism>
<keyword evidence="3" id="KW-1185">Reference proteome</keyword>